<accession>A0A1R2BED1</accession>
<dbReference type="Proteomes" id="UP000187209">
    <property type="component" value="Unassembled WGS sequence"/>
</dbReference>
<name>A0A1R2BED1_9CILI</name>
<dbReference type="AlphaFoldDB" id="A0A1R2BED1"/>
<keyword evidence="2" id="KW-1185">Reference proteome</keyword>
<organism evidence="1 2">
    <name type="scientific">Stentor coeruleus</name>
    <dbReference type="NCBI Taxonomy" id="5963"/>
    <lineage>
        <taxon>Eukaryota</taxon>
        <taxon>Sar</taxon>
        <taxon>Alveolata</taxon>
        <taxon>Ciliophora</taxon>
        <taxon>Postciliodesmatophora</taxon>
        <taxon>Heterotrichea</taxon>
        <taxon>Heterotrichida</taxon>
        <taxon>Stentoridae</taxon>
        <taxon>Stentor</taxon>
    </lineage>
</organism>
<gene>
    <name evidence="1" type="ORF">SteCoe_25797</name>
</gene>
<evidence type="ECO:0000313" key="1">
    <source>
        <dbReference type="EMBL" id="OMJ75138.1"/>
    </source>
</evidence>
<protein>
    <submittedName>
        <fullName evidence="1">Uncharacterized protein</fullName>
    </submittedName>
</protein>
<sequence length="227" mass="25968">MSPDRVHKLVQEINIRYERLSPSGCSKNILAANSNIETEIEFAKLQAFSPSLLNSRNSSIASLSPSKNRMKLPEIKDSPSKLFEIKEREYPLLKNGLSFETTKFSLSPLSHYKSSRLRRIDKIIKNCRGLEKEVVNETQVTERTIENSKKYFTGIAKILEGTNIEQSLLERCKNHGMSNEDENQEAVKVAKALRRGKKVWKQNHISFMKSVDRIVNSFPMLKTPSNL</sequence>
<dbReference type="EMBL" id="MPUH01000708">
    <property type="protein sequence ID" value="OMJ75138.1"/>
    <property type="molecule type" value="Genomic_DNA"/>
</dbReference>
<evidence type="ECO:0000313" key="2">
    <source>
        <dbReference type="Proteomes" id="UP000187209"/>
    </source>
</evidence>
<comment type="caution">
    <text evidence="1">The sequence shown here is derived from an EMBL/GenBank/DDBJ whole genome shotgun (WGS) entry which is preliminary data.</text>
</comment>
<proteinExistence type="predicted"/>
<reference evidence="1 2" key="1">
    <citation type="submission" date="2016-11" db="EMBL/GenBank/DDBJ databases">
        <title>The macronuclear genome of Stentor coeruleus: a giant cell with tiny introns.</title>
        <authorList>
            <person name="Slabodnick M."/>
            <person name="Ruby J.G."/>
            <person name="Reiff S.B."/>
            <person name="Swart E.C."/>
            <person name="Gosai S."/>
            <person name="Prabakaran S."/>
            <person name="Witkowska E."/>
            <person name="Larue G.E."/>
            <person name="Fisher S."/>
            <person name="Freeman R.M."/>
            <person name="Gunawardena J."/>
            <person name="Chu W."/>
            <person name="Stover N.A."/>
            <person name="Gregory B.D."/>
            <person name="Nowacki M."/>
            <person name="Derisi J."/>
            <person name="Roy S.W."/>
            <person name="Marshall W.F."/>
            <person name="Sood P."/>
        </authorList>
    </citation>
    <scope>NUCLEOTIDE SEQUENCE [LARGE SCALE GENOMIC DNA]</scope>
    <source>
        <strain evidence="1">WM001</strain>
    </source>
</reference>